<comment type="similarity">
    <text evidence="1">Belongs to the LysR transcriptional regulatory family.</text>
</comment>
<dbReference type="EMBL" id="SOBR01000002">
    <property type="protein sequence ID" value="TDU24038.1"/>
    <property type="molecule type" value="Genomic_DNA"/>
</dbReference>
<dbReference type="Pfam" id="PF03466">
    <property type="entry name" value="LysR_substrate"/>
    <property type="match status" value="1"/>
</dbReference>
<dbReference type="PRINTS" id="PR00039">
    <property type="entry name" value="HTHLYSR"/>
</dbReference>
<gene>
    <name evidence="6" type="ORF">C8E00_102541</name>
</gene>
<dbReference type="OrthoDB" id="9815676at2"/>
<evidence type="ECO:0000313" key="6">
    <source>
        <dbReference type="EMBL" id="TDU24038.1"/>
    </source>
</evidence>
<name>A0A4R7NT14_9GAMM</name>
<dbReference type="PROSITE" id="PS50931">
    <property type="entry name" value="HTH_LYSR"/>
    <property type="match status" value="1"/>
</dbReference>
<proteinExistence type="inferred from homology"/>
<dbReference type="InterPro" id="IPR005119">
    <property type="entry name" value="LysR_subst-bd"/>
</dbReference>
<keyword evidence="3" id="KW-0238">DNA-binding</keyword>
<dbReference type="GO" id="GO:0003700">
    <property type="term" value="F:DNA-binding transcription factor activity"/>
    <property type="evidence" value="ECO:0007669"/>
    <property type="project" value="InterPro"/>
</dbReference>
<dbReference type="Gene3D" id="3.40.190.290">
    <property type="match status" value="1"/>
</dbReference>
<dbReference type="GO" id="GO:0006351">
    <property type="term" value="P:DNA-templated transcription"/>
    <property type="evidence" value="ECO:0007669"/>
    <property type="project" value="TreeGrafter"/>
</dbReference>
<evidence type="ECO:0000256" key="3">
    <source>
        <dbReference type="ARBA" id="ARBA00023125"/>
    </source>
</evidence>
<keyword evidence="7" id="KW-1185">Reference proteome</keyword>
<dbReference type="CDD" id="cd08422">
    <property type="entry name" value="PBP2_CrgA_like"/>
    <property type="match status" value="1"/>
</dbReference>
<dbReference type="InterPro" id="IPR000847">
    <property type="entry name" value="LysR_HTH_N"/>
</dbReference>
<evidence type="ECO:0000313" key="7">
    <source>
        <dbReference type="Proteomes" id="UP000295380"/>
    </source>
</evidence>
<comment type="caution">
    <text evidence="6">The sequence shown here is derived from an EMBL/GenBank/DDBJ whole genome shotgun (WGS) entry which is preliminary data.</text>
</comment>
<organism evidence="6 7">
    <name type="scientific">Chromohalobacter marismortui</name>
    <dbReference type="NCBI Taxonomy" id="42055"/>
    <lineage>
        <taxon>Bacteria</taxon>
        <taxon>Pseudomonadati</taxon>
        <taxon>Pseudomonadota</taxon>
        <taxon>Gammaproteobacteria</taxon>
        <taxon>Oceanospirillales</taxon>
        <taxon>Halomonadaceae</taxon>
        <taxon>Chromohalobacter</taxon>
    </lineage>
</organism>
<dbReference type="Proteomes" id="UP000295380">
    <property type="component" value="Unassembled WGS sequence"/>
</dbReference>
<feature type="domain" description="HTH lysR-type" evidence="5">
    <location>
        <begin position="1"/>
        <end position="59"/>
    </location>
</feature>
<evidence type="ECO:0000259" key="5">
    <source>
        <dbReference type="PROSITE" id="PS50931"/>
    </source>
</evidence>
<accession>A0A4R7NT14</accession>
<dbReference type="PANTHER" id="PTHR30537:SF5">
    <property type="entry name" value="HTH-TYPE TRANSCRIPTIONAL ACTIVATOR TTDR-RELATED"/>
    <property type="match status" value="1"/>
</dbReference>
<evidence type="ECO:0000256" key="2">
    <source>
        <dbReference type="ARBA" id="ARBA00023015"/>
    </source>
</evidence>
<dbReference type="InterPro" id="IPR036390">
    <property type="entry name" value="WH_DNA-bd_sf"/>
</dbReference>
<dbReference type="Gene3D" id="1.10.10.10">
    <property type="entry name" value="Winged helix-like DNA-binding domain superfamily/Winged helix DNA-binding domain"/>
    <property type="match status" value="1"/>
</dbReference>
<dbReference type="SUPFAM" id="SSF46785">
    <property type="entry name" value="Winged helix' DNA-binding domain"/>
    <property type="match status" value="1"/>
</dbReference>
<dbReference type="RefSeq" id="WP_133695695.1">
    <property type="nucleotide sequence ID" value="NZ_SOBR01000002.1"/>
</dbReference>
<dbReference type="InterPro" id="IPR058163">
    <property type="entry name" value="LysR-type_TF_proteobact-type"/>
</dbReference>
<dbReference type="AlphaFoldDB" id="A0A4R7NT14"/>
<dbReference type="SUPFAM" id="SSF53850">
    <property type="entry name" value="Periplasmic binding protein-like II"/>
    <property type="match status" value="1"/>
</dbReference>
<keyword evidence="2" id="KW-0805">Transcription regulation</keyword>
<sequence length="312" mass="34892">MDRFTALKTFCAAVEAQSFSRAANDICLSRSAVSKNIRELEEYLGVTLIQRSTRGISVTEAGANYYEKVSRMLTSMKGADDEVRQSSTTPCGNLRVSVPLSLGLLYITPLLPTFLERYPDISVEVVLTDSKVDLLQEGFDLAIRGIKRLEDSCTRSRLIGEFTHTICASPDYLARCTAPMCPSDLRRHDVLIYTEVATPDRWKFDSPTNDDPDECIVQVSGRYRSNNSLALRQAAIAGKGILRIPEIYVRDDLEKGHLVPLLQDWSLPTSGIWVIYSQTSFIPNRLRVFIDFLADNFSMNTLPSTPNHIGIT</sequence>
<evidence type="ECO:0000256" key="1">
    <source>
        <dbReference type="ARBA" id="ARBA00009437"/>
    </source>
</evidence>
<dbReference type="Pfam" id="PF00126">
    <property type="entry name" value="HTH_1"/>
    <property type="match status" value="1"/>
</dbReference>
<dbReference type="InterPro" id="IPR036388">
    <property type="entry name" value="WH-like_DNA-bd_sf"/>
</dbReference>
<reference evidence="6 7" key="1">
    <citation type="submission" date="2019-03" db="EMBL/GenBank/DDBJ databases">
        <title>Genomic Encyclopedia of Type Strains, Phase IV (KMG-IV): sequencing the most valuable type-strain genomes for metagenomic binning, comparative biology and taxonomic classification.</title>
        <authorList>
            <person name="Goeker M."/>
        </authorList>
    </citation>
    <scope>NUCLEOTIDE SEQUENCE [LARGE SCALE GENOMIC DNA]</scope>
    <source>
        <strain evidence="6 7">DSM 6770</strain>
    </source>
</reference>
<dbReference type="FunFam" id="3.40.190.290:FF:000001">
    <property type="entry name" value="Transcriptional regulator, LysR family"/>
    <property type="match status" value="1"/>
</dbReference>
<evidence type="ECO:0000256" key="4">
    <source>
        <dbReference type="ARBA" id="ARBA00023163"/>
    </source>
</evidence>
<protein>
    <submittedName>
        <fullName evidence="6">LysR family transcriptional regulator</fullName>
    </submittedName>
</protein>
<keyword evidence="4" id="KW-0804">Transcription</keyword>
<dbReference type="GO" id="GO:0043565">
    <property type="term" value="F:sequence-specific DNA binding"/>
    <property type="evidence" value="ECO:0007669"/>
    <property type="project" value="TreeGrafter"/>
</dbReference>
<dbReference type="FunFam" id="1.10.10.10:FF:000001">
    <property type="entry name" value="LysR family transcriptional regulator"/>
    <property type="match status" value="1"/>
</dbReference>
<dbReference type="PANTHER" id="PTHR30537">
    <property type="entry name" value="HTH-TYPE TRANSCRIPTIONAL REGULATOR"/>
    <property type="match status" value="1"/>
</dbReference>